<proteinExistence type="predicted"/>
<dbReference type="InterPro" id="IPR036174">
    <property type="entry name" value="Znf_Sec23_Sec24_sf"/>
</dbReference>
<dbReference type="SUPFAM" id="SSF82919">
    <property type="entry name" value="Zn-finger domain of Sec23/24"/>
    <property type="match status" value="1"/>
</dbReference>
<accession>A0ABR2L6W0</accession>
<sequence length="637" mass="72861">MEASFEIFPKNEELKKIIRVPSVLAVTPCQKSIDSTFHSNIQEISCCHVCHAYLSPYCKINSQKNTSKNGDYLYPPSWECQICGNKNKFGIKKEFNQIQANNQNYECIYNEIDNDPLIYAIYLSTDFNDSNSFNGAKIFCSSILRHMDPDSQCLIFIGTDDAEYSILVPQSSDTRFNNFQCDPTTSTSETNFPTASLARFSSINSFIGLDLSNFFFNVRNESIAERAIDKLTFSKDSHSALKTYEISMTLSRVLEGRQLRTFSVIRSIPGNKDSLPLIDEMRQSLLRVDFVVSGDDYTKSTLSLSEEAQGVIHPLSMNNPALQALCLLKQETSYRLLMRCQAKMCAVEWKKMHRPYSETKDTQLFAPVVISSETNENENQTNENSSTFALEIKPLPNQDTIIVQIAAKFVRKDDGNKTLYVLRVFNKMFKTSDCFDEIVAGINWNVSLWFWSRLLTYKPRSECVAMIFRAAASVISEFKKFKDQSSSLLLLSQINNDNTENINNVQNEKLFSNYKNFLRAVCAFPDFYLISDDIEDRWIGTELLSLMKPSNLHFIPIEENISGLNVVFSPNSLSFVKNSQQMMEIGFNEKRSVIAAIQKRFPFFIPFDISNKTPTSFLNIDQERLQKLQEIMNQLLT</sequence>
<name>A0ABR2L6W0_9EUKA</name>
<evidence type="ECO:0000313" key="2">
    <source>
        <dbReference type="Proteomes" id="UP001470230"/>
    </source>
</evidence>
<reference evidence="1 2" key="1">
    <citation type="submission" date="2024-04" db="EMBL/GenBank/DDBJ databases">
        <title>Tritrichomonas musculus Genome.</title>
        <authorList>
            <person name="Alves-Ferreira E."/>
            <person name="Grigg M."/>
            <person name="Lorenzi H."/>
            <person name="Galac M."/>
        </authorList>
    </citation>
    <scope>NUCLEOTIDE SEQUENCE [LARGE SCALE GENOMIC DNA]</scope>
    <source>
        <strain evidence="1 2">EAF2021</strain>
    </source>
</reference>
<evidence type="ECO:0000313" key="1">
    <source>
        <dbReference type="EMBL" id="KAK8898773.1"/>
    </source>
</evidence>
<gene>
    <name evidence="1" type="ORF">M9Y10_001065</name>
</gene>
<comment type="caution">
    <text evidence="1">The sequence shown here is derived from an EMBL/GenBank/DDBJ whole genome shotgun (WGS) entry which is preliminary data.</text>
</comment>
<dbReference type="EMBL" id="JAPFFF010000001">
    <property type="protein sequence ID" value="KAK8898773.1"/>
    <property type="molecule type" value="Genomic_DNA"/>
</dbReference>
<organism evidence="1 2">
    <name type="scientific">Tritrichomonas musculus</name>
    <dbReference type="NCBI Taxonomy" id="1915356"/>
    <lineage>
        <taxon>Eukaryota</taxon>
        <taxon>Metamonada</taxon>
        <taxon>Parabasalia</taxon>
        <taxon>Tritrichomonadida</taxon>
        <taxon>Tritrichomonadidae</taxon>
        <taxon>Tritrichomonas</taxon>
    </lineage>
</organism>
<protein>
    <recommendedName>
        <fullName evidence="3">Protein transport protein SEC23</fullName>
    </recommendedName>
</protein>
<evidence type="ECO:0008006" key="3">
    <source>
        <dbReference type="Google" id="ProtNLM"/>
    </source>
</evidence>
<keyword evidence="2" id="KW-1185">Reference proteome</keyword>
<dbReference type="Proteomes" id="UP001470230">
    <property type="component" value="Unassembled WGS sequence"/>
</dbReference>